<dbReference type="InterPro" id="IPR052022">
    <property type="entry name" value="26kDa_periplasmic_antigen"/>
</dbReference>
<gene>
    <name evidence="2" type="ORF">UY23_C0001G0112</name>
</gene>
<dbReference type="Gene3D" id="3.30.70.2970">
    <property type="entry name" value="Protein of unknown function (DUF541), domain 2"/>
    <property type="match status" value="1"/>
</dbReference>
<dbReference type="GO" id="GO:0006974">
    <property type="term" value="P:DNA damage response"/>
    <property type="evidence" value="ECO:0007669"/>
    <property type="project" value="TreeGrafter"/>
</dbReference>
<dbReference type="InterPro" id="IPR007497">
    <property type="entry name" value="SIMPL/DUF541"/>
</dbReference>
<dbReference type="AlphaFoldDB" id="A0A0G1UBG7"/>
<comment type="caution">
    <text evidence="2">The sequence shown here is derived from an EMBL/GenBank/DDBJ whole genome shotgun (WGS) entry which is preliminary data.</text>
</comment>
<sequence length="261" mass="27864">MNTRIKNYLGVAGIITILLLGYSAWSYVDSYARSIQPSSFRSFVVTGEGKVVAVPDVAEFTFSVVTEGGKNIADSEKKNTEAANAAIEYVKDKGVDAKDVKTQGYNITPRYQYYSCPTGPLSSATPCPPSEIVGYTISQAVLVKVRDFSKVGDILSGVVAAGANQTSGLNFTIDDPTAVKNQARTLAIQKAQAQAKIVARAGGFSVGRLLGLDENNYYPQPIYYSKAMGMGGDASESMPAPSIEPGSQEVTVNVTLRYEIK</sequence>
<dbReference type="Gene3D" id="3.30.110.170">
    <property type="entry name" value="Protein of unknown function (DUF541), domain 1"/>
    <property type="match status" value="1"/>
</dbReference>
<evidence type="ECO:0000313" key="2">
    <source>
        <dbReference type="EMBL" id="KKU91506.1"/>
    </source>
</evidence>
<name>A0A0G1UBG7_9BACT</name>
<keyword evidence="1" id="KW-0812">Transmembrane</keyword>
<keyword evidence="1" id="KW-1133">Transmembrane helix</keyword>
<dbReference type="PANTHER" id="PTHR34387:SF1">
    <property type="entry name" value="PERIPLASMIC IMMUNOGENIC PROTEIN"/>
    <property type="match status" value="1"/>
</dbReference>
<proteinExistence type="predicted"/>
<protein>
    <recommendedName>
        <fullName evidence="4">26 kDa periplasmic immunogenic protein</fullName>
    </recommendedName>
</protein>
<evidence type="ECO:0008006" key="4">
    <source>
        <dbReference type="Google" id="ProtNLM"/>
    </source>
</evidence>
<dbReference type="Proteomes" id="UP000034956">
    <property type="component" value="Unassembled WGS sequence"/>
</dbReference>
<evidence type="ECO:0000313" key="3">
    <source>
        <dbReference type="Proteomes" id="UP000034956"/>
    </source>
</evidence>
<organism evidence="2 3">
    <name type="scientific">Candidatus Jorgensenbacteria bacterium GW2011_GWA1_48_11</name>
    <dbReference type="NCBI Taxonomy" id="1618660"/>
    <lineage>
        <taxon>Bacteria</taxon>
        <taxon>Candidatus Joergenseniibacteriota</taxon>
    </lineage>
</organism>
<dbReference type="PANTHER" id="PTHR34387">
    <property type="entry name" value="SLR1258 PROTEIN"/>
    <property type="match status" value="1"/>
</dbReference>
<dbReference type="Pfam" id="PF04402">
    <property type="entry name" value="SIMPL"/>
    <property type="match status" value="1"/>
</dbReference>
<keyword evidence="1" id="KW-0472">Membrane</keyword>
<dbReference type="EMBL" id="LCPF01000001">
    <property type="protein sequence ID" value="KKU91506.1"/>
    <property type="molecule type" value="Genomic_DNA"/>
</dbReference>
<evidence type="ECO:0000256" key="1">
    <source>
        <dbReference type="SAM" id="Phobius"/>
    </source>
</evidence>
<accession>A0A0G1UBG7</accession>
<reference evidence="2 3" key="1">
    <citation type="journal article" date="2015" name="Nature">
        <title>rRNA introns, odd ribosomes, and small enigmatic genomes across a large radiation of phyla.</title>
        <authorList>
            <person name="Brown C.T."/>
            <person name="Hug L.A."/>
            <person name="Thomas B.C."/>
            <person name="Sharon I."/>
            <person name="Castelle C.J."/>
            <person name="Singh A."/>
            <person name="Wilkins M.J."/>
            <person name="Williams K.H."/>
            <person name="Banfield J.F."/>
        </authorList>
    </citation>
    <scope>NUCLEOTIDE SEQUENCE [LARGE SCALE GENOMIC DNA]</scope>
</reference>
<feature type="transmembrane region" description="Helical" evidence="1">
    <location>
        <begin position="7"/>
        <end position="28"/>
    </location>
</feature>